<name>A0AAX4RCG5_9CAUD</name>
<dbReference type="Proteomes" id="UP001494874">
    <property type="component" value="Segment"/>
</dbReference>
<proteinExistence type="predicted"/>
<keyword evidence="2" id="KW-1185">Reference proteome</keyword>
<sequence>MRPEQLPRLWRAYAAEIRAGTEHGTIAKALTLDTCADQLEKALQAIDDERITEYGVRDPQGYVNRNTFANRHDAEGIAHDVARKVFGRPCTVVERDVSEWRDVQ</sequence>
<evidence type="ECO:0000313" key="1">
    <source>
        <dbReference type="EMBL" id="XAO35501.1"/>
    </source>
</evidence>
<reference evidence="1 2" key="1">
    <citation type="submission" date="2024-03" db="EMBL/GenBank/DDBJ databases">
        <authorList>
            <person name="Shriver K.J."/>
            <person name="Jarquin D.M."/>
            <person name="Bolanos-Abarca L."/>
            <person name="Cohen Z.M."/>
            <person name="Hayes E."/>
            <person name="Mustafa Y."/>
            <person name="Pacheco-Mendoza M."/>
            <person name="Broussard A.C."/>
            <person name="Fogarty M.P."/>
            <person name="Ko C."/>
            <person name="Russell D.A."/>
            <person name="Jacobs-Sera D."/>
            <person name="Hatfull G.F."/>
        </authorList>
    </citation>
    <scope>NUCLEOTIDE SEQUENCE [LARGE SCALE GENOMIC DNA]</scope>
</reference>
<evidence type="ECO:0000313" key="2">
    <source>
        <dbReference type="Proteomes" id="UP001494874"/>
    </source>
</evidence>
<evidence type="ECO:0008006" key="3">
    <source>
        <dbReference type="Google" id="ProtNLM"/>
    </source>
</evidence>
<organism evidence="1 2">
    <name type="scientific">Gordonia phage Morgana</name>
    <dbReference type="NCBI Taxonomy" id="3137292"/>
    <lineage>
        <taxon>Viruses</taxon>
        <taxon>Duplodnaviria</taxon>
        <taxon>Heunggongvirae</taxon>
        <taxon>Uroviricota</taxon>
        <taxon>Caudoviricetes</taxon>
        <taxon>Kruegerviridae</taxon>
        <taxon>Cafassovirus</taxon>
        <taxon>Cafassovirus morgana</taxon>
    </lineage>
</organism>
<accession>A0AAX4RCG5</accession>
<dbReference type="EMBL" id="PP537962">
    <property type="protein sequence ID" value="XAO35501.1"/>
    <property type="molecule type" value="Genomic_DNA"/>
</dbReference>
<protein>
    <recommendedName>
        <fullName evidence="3">Helix-turn-helix DNA binding domain protein</fullName>
    </recommendedName>
</protein>
<gene>
    <name evidence="1" type="primary">67</name>
    <name evidence="1" type="ORF">SEA_MORGANA_67</name>
</gene>